<reference evidence="2" key="1">
    <citation type="journal article" date="2014" name="Int. J. Syst. Evol. Microbiol.">
        <title>Complete genome of a new Firmicutes species belonging to the dominant human colonic microbiota ('Ruminococcus bicirculans') reveals two chromosomes and a selective capacity to utilize plant glucans.</title>
        <authorList>
            <consortium name="NISC Comparative Sequencing Program"/>
            <person name="Wegmann U."/>
            <person name="Louis P."/>
            <person name="Goesmann A."/>
            <person name="Henrissat B."/>
            <person name="Duncan S.H."/>
            <person name="Flint H.J."/>
        </authorList>
    </citation>
    <scope>NUCLEOTIDE SEQUENCE</scope>
    <source>
        <strain evidence="2">NBRC 3250</strain>
    </source>
</reference>
<evidence type="ECO:0000256" key="1">
    <source>
        <dbReference type="SAM" id="Phobius"/>
    </source>
</evidence>
<keyword evidence="1" id="KW-1133">Transmembrane helix</keyword>
<dbReference type="AlphaFoldDB" id="A0AAW3QUA1"/>
<reference evidence="3 4" key="2">
    <citation type="submission" date="2015-06" db="EMBL/GenBank/DDBJ databases">
        <title>Improved classification and identification of acetic acid bacteria using matrix-assisted laser desorption/ionization time-of-flight mass spectrometry; Gluconobacter nephelii and Gluconobacter uchimurae are later heterotypic synonyms of Gluconobacter japonicus and Gluconobacter oxydans, respectively.</title>
        <authorList>
            <person name="Li L."/>
            <person name="Cleenwerck I."/>
            <person name="De Vuyst L."/>
            <person name="Vandamme P."/>
        </authorList>
    </citation>
    <scope>NUCLEOTIDE SEQUENCE [LARGE SCALE GENOMIC DNA]</scope>
    <source>
        <strain evidence="3 4">LMG 1356</strain>
    </source>
</reference>
<reference evidence="2" key="4">
    <citation type="submission" date="2023-01" db="EMBL/GenBank/DDBJ databases">
        <title>Draft genome sequence of Gluconobacter albidus strain NBRC 3250.</title>
        <authorList>
            <person name="Sun Q."/>
            <person name="Mori K."/>
        </authorList>
    </citation>
    <scope>NUCLEOTIDE SEQUENCE</scope>
    <source>
        <strain evidence="2">NBRC 3250</strain>
    </source>
</reference>
<sequence>MSMPDFPVLPSMSLVPSMKRQLPLNTISASIAGAVILLSAGLTVLTRQPGWVIGGVVMALLVHMSLKMCNSWQRVLVLRAGKIQGLRGPG</sequence>
<reference evidence="5" key="3">
    <citation type="journal article" date="2019" name="Int. J. Syst. Evol. Microbiol.">
        <title>The Global Catalogue of Microorganisms (GCM) 10K type strain sequencing project: providing services to taxonomists for standard genome sequencing and annotation.</title>
        <authorList>
            <consortium name="The Broad Institute Genomics Platform"/>
            <consortium name="The Broad Institute Genome Sequencing Center for Infectious Disease"/>
            <person name="Wu L."/>
            <person name="Ma J."/>
        </authorList>
    </citation>
    <scope>NUCLEOTIDE SEQUENCE [LARGE SCALE GENOMIC DNA]</scope>
    <source>
        <strain evidence="5">NBRC 3250</strain>
    </source>
</reference>
<proteinExistence type="predicted"/>
<evidence type="ECO:0000313" key="3">
    <source>
        <dbReference type="EMBL" id="KXV36923.1"/>
    </source>
</evidence>
<accession>A0AAW3QUA1</accession>
<comment type="caution">
    <text evidence="3">The sequence shown here is derived from an EMBL/GenBank/DDBJ whole genome shotgun (WGS) entry which is preliminary data.</text>
</comment>
<feature type="transmembrane region" description="Helical" evidence="1">
    <location>
        <begin position="22"/>
        <end position="45"/>
    </location>
</feature>
<organism evidence="3 4">
    <name type="scientific">Gluconobacter albidus</name>
    <dbReference type="NCBI Taxonomy" id="318683"/>
    <lineage>
        <taxon>Bacteria</taxon>
        <taxon>Pseudomonadati</taxon>
        <taxon>Pseudomonadota</taxon>
        <taxon>Alphaproteobacteria</taxon>
        <taxon>Acetobacterales</taxon>
        <taxon>Acetobacteraceae</taxon>
        <taxon>Gluconobacter</taxon>
    </lineage>
</organism>
<evidence type="ECO:0000313" key="5">
    <source>
        <dbReference type="Proteomes" id="UP001156672"/>
    </source>
</evidence>
<dbReference type="EMBL" id="BSNW01000049">
    <property type="protein sequence ID" value="GLQ70026.1"/>
    <property type="molecule type" value="Genomic_DNA"/>
</dbReference>
<keyword evidence="5" id="KW-1185">Reference proteome</keyword>
<dbReference type="Proteomes" id="UP000075682">
    <property type="component" value="Unassembled WGS sequence"/>
</dbReference>
<gene>
    <name evidence="3" type="ORF">AD941_13725</name>
    <name evidence="2" type="ORF">GCM10007866_24790</name>
</gene>
<evidence type="ECO:0000313" key="4">
    <source>
        <dbReference type="Proteomes" id="UP000075682"/>
    </source>
</evidence>
<evidence type="ECO:0000313" key="2">
    <source>
        <dbReference type="EMBL" id="GLQ70026.1"/>
    </source>
</evidence>
<keyword evidence="1" id="KW-0472">Membrane</keyword>
<keyword evidence="1" id="KW-0812">Transmembrane</keyword>
<dbReference type="Proteomes" id="UP001156672">
    <property type="component" value="Unassembled WGS sequence"/>
</dbReference>
<protein>
    <submittedName>
        <fullName evidence="3">Uncharacterized protein</fullName>
    </submittedName>
</protein>
<name>A0AAW3QUA1_9PROT</name>
<feature type="transmembrane region" description="Helical" evidence="1">
    <location>
        <begin position="51"/>
        <end position="69"/>
    </location>
</feature>
<dbReference type="EMBL" id="LHZN01000144">
    <property type="protein sequence ID" value="KXV36923.1"/>
    <property type="molecule type" value="Genomic_DNA"/>
</dbReference>